<organism evidence="2 3">
    <name type="scientific">Paramarasmius palmivorus</name>
    <dbReference type="NCBI Taxonomy" id="297713"/>
    <lineage>
        <taxon>Eukaryota</taxon>
        <taxon>Fungi</taxon>
        <taxon>Dikarya</taxon>
        <taxon>Basidiomycota</taxon>
        <taxon>Agaricomycotina</taxon>
        <taxon>Agaricomycetes</taxon>
        <taxon>Agaricomycetidae</taxon>
        <taxon>Agaricales</taxon>
        <taxon>Marasmiineae</taxon>
        <taxon>Marasmiaceae</taxon>
        <taxon>Paramarasmius</taxon>
    </lineage>
</organism>
<reference evidence="2 3" key="1">
    <citation type="submission" date="2024-01" db="EMBL/GenBank/DDBJ databases">
        <title>A draft genome for a cacao thread blight-causing isolate of Paramarasmius palmivorus.</title>
        <authorList>
            <person name="Baruah I.K."/>
            <person name="Bukari Y."/>
            <person name="Amoako-Attah I."/>
            <person name="Meinhardt L.W."/>
            <person name="Bailey B.A."/>
            <person name="Cohen S.P."/>
        </authorList>
    </citation>
    <scope>NUCLEOTIDE SEQUENCE [LARGE SCALE GENOMIC DNA]</scope>
    <source>
        <strain evidence="2 3">GH-12</strain>
    </source>
</reference>
<evidence type="ECO:0000256" key="1">
    <source>
        <dbReference type="SAM" id="MobiDB-lite"/>
    </source>
</evidence>
<dbReference type="EMBL" id="JAYKXP010000057">
    <property type="protein sequence ID" value="KAK7034474.1"/>
    <property type="molecule type" value="Genomic_DNA"/>
</dbReference>
<keyword evidence="3" id="KW-1185">Reference proteome</keyword>
<comment type="caution">
    <text evidence="2">The sequence shown here is derived from an EMBL/GenBank/DDBJ whole genome shotgun (WGS) entry which is preliminary data.</text>
</comment>
<accession>A0AAW0C7Q9</accession>
<proteinExistence type="predicted"/>
<dbReference type="AlphaFoldDB" id="A0AAW0C7Q9"/>
<protein>
    <submittedName>
        <fullName evidence="2">Uncharacterized protein</fullName>
    </submittedName>
</protein>
<evidence type="ECO:0000313" key="3">
    <source>
        <dbReference type="Proteomes" id="UP001383192"/>
    </source>
</evidence>
<feature type="region of interest" description="Disordered" evidence="1">
    <location>
        <begin position="178"/>
        <end position="219"/>
    </location>
</feature>
<dbReference type="Proteomes" id="UP001383192">
    <property type="component" value="Unassembled WGS sequence"/>
</dbReference>
<gene>
    <name evidence="2" type="ORF">VNI00_012321</name>
</gene>
<sequence length="219" mass="25152">MYIRATSPKHLQQRIVLTGLSTPTFQKALHGVTYIDGLLRLNIRDKPREQGRTVGGHSTITIANRYFTSKKIATEEEHIDFHPNIDPKGILDAFRGNALVHTMENEVYYYRKQILQSGDYHFTHTHPGTIKNGDIVEIQFTLTLIEGTNTRNRDPISTCFTRLVLRSVTLLDDTFSENARNSAAKPPRPQTLKRKVGHEEEDSRETEHRLKRMTIDSEE</sequence>
<name>A0AAW0C7Q9_9AGAR</name>
<evidence type="ECO:0000313" key="2">
    <source>
        <dbReference type="EMBL" id="KAK7034474.1"/>
    </source>
</evidence>